<keyword evidence="7 10" id="KW-0521">NADP</keyword>
<evidence type="ECO:0000256" key="6">
    <source>
        <dbReference type="ARBA" id="ARBA00022842"/>
    </source>
</evidence>
<dbReference type="InterPro" id="IPR024084">
    <property type="entry name" value="IsoPropMal-DH-like_dom"/>
</dbReference>
<evidence type="ECO:0000256" key="13">
    <source>
        <dbReference type="PIRSR" id="PIRSR000108-3"/>
    </source>
</evidence>
<keyword evidence="3" id="KW-0329">Glyoxylate bypass</keyword>
<dbReference type="Pfam" id="PF00180">
    <property type="entry name" value="Iso_dh"/>
    <property type="match status" value="1"/>
</dbReference>
<sequence>MAEKIKVEGTVVELDGDEMTRIIWQSIKDTLIHPYLDVDLEYYDLGIEKRDETDDQITIDAANAIKKHGVGVKCATITPDEARVAEFGLKKMWRSPNGTIRNILGGVIFREPIIISNIPRLVPGWNKPIIVGRHAFGDQYRATDFVFDGPGTLTISFQPQDGGEAQSFEVFQAPGGGVAMAMYNLDASIRDFARASLNYGLARNYPVYLSTKNTILKAYDGRFKDLFQEIYETEFKERFDAAGLTYEHRLIDDMVASALKWEGGYVWATKNYDGDVQSDTVAQGFGSLGLMTSVLTTPDGKIVEAEAAHGTVTRHYRQHQQGKPTSTNPIASIYAWTRGLNHRGVLDGNQALIDFANTLEDVVVKTVEGGAMTKDLALLVGPDQQWQTTEEFLATIADNLRARLG</sequence>
<feature type="binding site" evidence="13">
    <location>
        <position position="252"/>
    </location>
    <ligand>
        <name>Mn(2+)</name>
        <dbReference type="ChEBI" id="CHEBI:29035"/>
    </ligand>
</feature>
<dbReference type="PROSITE" id="PS00470">
    <property type="entry name" value="IDH_IMDH"/>
    <property type="match status" value="1"/>
</dbReference>
<dbReference type="NCBIfam" id="TIGR00127">
    <property type="entry name" value="nadp_idh_euk"/>
    <property type="match status" value="1"/>
</dbReference>
<feature type="binding site" evidence="12">
    <location>
        <position position="110"/>
    </location>
    <ligand>
        <name>D-threo-isocitrate</name>
        <dbReference type="ChEBI" id="CHEBI:15562"/>
    </ligand>
</feature>
<evidence type="ECO:0000256" key="5">
    <source>
        <dbReference type="ARBA" id="ARBA00022723"/>
    </source>
</evidence>
<dbReference type="GO" id="GO:0006097">
    <property type="term" value="P:glyoxylate cycle"/>
    <property type="evidence" value="ECO:0007669"/>
    <property type="project" value="UniProtKB-KW"/>
</dbReference>
<dbReference type="OrthoDB" id="9765655at2"/>
<evidence type="ECO:0000256" key="3">
    <source>
        <dbReference type="ARBA" id="ARBA00022435"/>
    </source>
</evidence>
<feature type="site" description="Critical for catalysis" evidence="11">
    <location>
        <position position="212"/>
    </location>
</feature>
<feature type="binding site" evidence="14">
    <location>
        <position position="328"/>
    </location>
    <ligand>
        <name>NADP(+)</name>
        <dbReference type="ChEBI" id="CHEBI:58349"/>
    </ligand>
</feature>
<feature type="binding site" evidence="13">
    <location>
        <position position="275"/>
    </location>
    <ligand>
        <name>Mn(2+)</name>
        <dbReference type="ChEBI" id="CHEBI:29035"/>
    </ligand>
</feature>
<feature type="binding site" evidence="14">
    <location>
        <position position="260"/>
    </location>
    <ligand>
        <name>NADP(+)</name>
        <dbReference type="ChEBI" id="CHEBI:58349"/>
    </ligand>
</feature>
<comment type="cofactor">
    <cofactor evidence="1">
        <name>Mn(2+)</name>
        <dbReference type="ChEBI" id="CHEBI:29035"/>
    </cofactor>
</comment>
<comment type="catalytic activity">
    <reaction evidence="10">
        <text>D-threo-isocitrate + NADP(+) = 2-oxoglutarate + CO2 + NADPH</text>
        <dbReference type="Rhea" id="RHEA:19629"/>
        <dbReference type="ChEBI" id="CHEBI:15562"/>
        <dbReference type="ChEBI" id="CHEBI:16526"/>
        <dbReference type="ChEBI" id="CHEBI:16810"/>
        <dbReference type="ChEBI" id="CHEBI:57783"/>
        <dbReference type="ChEBI" id="CHEBI:58349"/>
        <dbReference type="EC" id="1.1.1.42"/>
    </reaction>
</comment>
<evidence type="ECO:0000256" key="8">
    <source>
        <dbReference type="ARBA" id="ARBA00023002"/>
    </source>
</evidence>
<dbReference type="GO" id="GO:0006102">
    <property type="term" value="P:isocitrate metabolic process"/>
    <property type="evidence" value="ECO:0007669"/>
    <property type="project" value="UniProtKB-UniRule"/>
</dbReference>
<dbReference type="PIRSF" id="PIRSF000108">
    <property type="entry name" value="IDH_NADP"/>
    <property type="match status" value="1"/>
</dbReference>
<keyword evidence="8 10" id="KW-0560">Oxidoreductase</keyword>
<dbReference type="GO" id="GO:0006099">
    <property type="term" value="P:tricarboxylic acid cycle"/>
    <property type="evidence" value="ECO:0007669"/>
    <property type="project" value="UniProtKB-KW"/>
</dbReference>
<accession>A0A3A1U4N4</accession>
<comment type="similarity">
    <text evidence="2 10">Belongs to the isocitrate and isopropylmalate dehydrogenases family.</text>
</comment>
<evidence type="ECO:0000259" key="15">
    <source>
        <dbReference type="SMART" id="SM01329"/>
    </source>
</evidence>
<feature type="domain" description="Isopropylmalate dehydrogenase-like" evidence="15">
    <location>
        <begin position="10"/>
        <end position="396"/>
    </location>
</feature>
<dbReference type="PANTHER" id="PTHR11822:SF21">
    <property type="entry name" value="ISOCITRATE DEHYDROGENASE [NADP], MITOCHONDRIAL"/>
    <property type="match status" value="1"/>
</dbReference>
<organism evidence="16 17">
    <name type="scientific">Amnibacterium setariae</name>
    <dbReference type="NCBI Taxonomy" id="2306585"/>
    <lineage>
        <taxon>Bacteria</taxon>
        <taxon>Bacillati</taxon>
        <taxon>Actinomycetota</taxon>
        <taxon>Actinomycetes</taxon>
        <taxon>Micrococcales</taxon>
        <taxon>Microbacteriaceae</taxon>
        <taxon>Amnibacterium</taxon>
    </lineage>
</organism>
<comment type="cofactor">
    <cofactor evidence="10 13">
        <name>Mg(2+)</name>
        <dbReference type="ChEBI" id="CHEBI:18420"/>
    </cofactor>
    <cofactor evidence="10 13">
        <name>Mn(2+)</name>
        <dbReference type="ChEBI" id="CHEBI:29035"/>
    </cofactor>
    <text evidence="10 13">Binds 1 Mg(2+) or Mn(2+) ion per subunit.</text>
</comment>
<reference evidence="17" key="1">
    <citation type="submission" date="2018-09" db="EMBL/GenBank/DDBJ databases">
        <authorList>
            <person name="Kim I."/>
        </authorList>
    </citation>
    <scope>NUCLEOTIDE SEQUENCE [LARGE SCALE GENOMIC DNA]</scope>
    <source>
        <strain evidence="17">DD4a</strain>
    </source>
</reference>
<dbReference type="Proteomes" id="UP000265742">
    <property type="component" value="Unassembled WGS sequence"/>
</dbReference>
<dbReference type="GO" id="GO:0000287">
    <property type="term" value="F:magnesium ion binding"/>
    <property type="evidence" value="ECO:0007669"/>
    <property type="project" value="InterPro"/>
</dbReference>
<evidence type="ECO:0000256" key="12">
    <source>
        <dbReference type="PIRSR" id="PIRSR000108-2"/>
    </source>
</evidence>
<evidence type="ECO:0000256" key="9">
    <source>
        <dbReference type="ARBA" id="ARBA00023211"/>
    </source>
</evidence>
<comment type="caution">
    <text evidence="16">The sequence shown here is derived from an EMBL/GenBank/DDBJ whole genome shotgun (WGS) entry which is preliminary data.</text>
</comment>
<feature type="binding site" evidence="12">
    <location>
        <position position="133"/>
    </location>
    <ligand>
        <name>D-threo-isocitrate</name>
        <dbReference type="ChEBI" id="CHEBI:15562"/>
    </ligand>
</feature>
<dbReference type="InterPro" id="IPR019818">
    <property type="entry name" value="IsoCit/isopropylmalate_DH_CS"/>
</dbReference>
<evidence type="ECO:0000313" key="17">
    <source>
        <dbReference type="Proteomes" id="UP000265742"/>
    </source>
</evidence>
<evidence type="ECO:0000256" key="14">
    <source>
        <dbReference type="PIRSR" id="PIRSR000108-4"/>
    </source>
</evidence>
<feature type="binding site" evidence="12">
    <location>
        <position position="78"/>
    </location>
    <ligand>
        <name>D-threo-isocitrate</name>
        <dbReference type="ChEBI" id="CHEBI:15562"/>
    </ligand>
</feature>
<evidence type="ECO:0000313" key="16">
    <source>
        <dbReference type="EMBL" id="RIX30407.1"/>
    </source>
</evidence>
<keyword evidence="4 10" id="KW-0816">Tricarboxylic acid cycle</keyword>
<proteinExistence type="inferred from homology"/>
<dbReference type="GO" id="GO:0004450">
    <property type="term" value="F:isocitrate dehydrogenase (NADP+) activity"/>
    <property type="evidence" value="ECO:0007669"/>
    <property type="project" value="UniProtKB-UniRule"/>
</dbReference>
<evidence type="ECO:0000256" key="2">
    <source>
        <dbReference type="ARBA" id="ARBA00007769"/>
    </source>
</evidence>
<dbReference type="Gene3D" id="3.40.718.10">
    <property type="entry name" value="Isopropylmalate Dehydrogenase"/>
    <property type="match status" value="1"/>
</dbReference>
<dbReference type="RefSeq" id="WP_119480768.1">
    <property type="nucleotide sequence ID" value="NZ_QXTG01000001.1"/>
</dbReference>
<keyword evidence="5 10" id="KW-0479">Metal-binding</keyword>
<evidence type="ECO:0000256" key="4">
    <source>
        <dbReference type="ARBA" id="ARBA00022532"/>
    </source>
</evidence>
<keyword evidence="6 10" id="KW-0460">Magnesium</keyword>
<keyword evidence="17" id="KW-1185">Reference proteome</keyword>
<feature type="binding site" evidence="14">
    <location>
        <begin position="76"/>
        <end position="78"/>
    </location>
    <ligand>
        <name>NADP(+)</name>
        <dbReference type="ChEBI" id="CHEBI:58349"/>
    </ligand>
</feature>
<dbReference type="PANTHER" id="PTHR11822">
    <property type="entry name" value="NADP-SPECIFIC ISOCITRATE DEHYDROGENASE"/>
    <property type="match status" value="1"/>
</dbReference>
<dbReference type="EMBL" id="QXTG01000001">
    <property type="protein sequence ID" value="RIX30407.1"/>
    <property type="molecule type" value="Genomic_DNA"/>
</dbReference>
<dbReference type="AlphaFoldDB" id="A0A3A1U4N4"/>
<feature type="site" description="Critical for catalysis" evidence="11">
    <location>
        <position position="140"/>
    </location>
</feature>
<dbReference type="FunFam" id="3.40.718.10:FF:000002">
    <property type="entry name" value="Isocitrate dehydrogenase [NADP]"/>
    <property type="match status" value="1"/>
</dbReference>
<evidence type="ECO:0000256" key="10">
    <source>
        <dbReference type="PIRNR" id="PIRNR000108"/>
    </source>
</evidence>
<dbReference type="GO" id="GO:0051287">
    <property type="term" value="F:NAD binding"/>
    <property type="evidence" value="ECO:0007669"/>
    <property type="project" value="InterPro"/>
</dbReference>
<name>A0A3A1U4N4_9MICO</name>
<evidence type="ECO:0000256" key="11">
    <source>
        <dbReference type="PIRSR" id="PIRSR000108-1"/>
    </source>
</evidence>
<feature type="binding site" evidence="14">
    <location>
        <begin position="310"/>
        <end position="315"/>
    </location>
    <ligand>
        <name>NADP(+)</name>
        <dbReference type="ChEBI" id="CHEBI:58349"/>
    </ligand>
</feature>
<feature type="binding site" evidence="14">
    <location>
        <position position="83"/>
    </location>
    <ligand>
        <name>NADP(+)</name>
        <dbReference type="ChEBI" id="CHEBI:58349"/>
    </ligand>
</feature>
<dbReference type="SMART" id="SM01329">
    <property type="entry name" value="Iso_dh"/>
    <property type="match status" value="1"/>
</dbReference>
<evidence type="ECO:0000256" key="1">
    <source>
        <dbReference type="ARBA" id="ARBA00001936"/>
    </source>
</evidence>
<gene>
    <name evidence="16" type="ORF">D1781_02950</name>
</gene>
<evidence type="ECO:0000256" key="7">
    <source>
        <dbReference type="ARBA" id="ARBA00022857"/>
    </source>
</evidence>
<dbReference type="NCBIfam" id="NF006156">
    <property type="entry name" value="PRK08299.1"/>
    <property type="match status" value="1"/>
</dbReference>
<dbReference type="SUPFAM" id="SSF53659">
    <property type="entry name" value="Isocitrate/Isopropylmalate dehydrogenase-like"/>
    <property type="match status" value="1"/>
</dbReference>
<dbReference type="EC" id="1.1.1.42" evidence="10"/>
<keyword evidence="9 10" id="KW-0464">Manganese</keyword>
<protein>
    <recommendedName>
        <fullName evidence="10">Isocitrate dehydrogenase [NADP]</fullName>
        <ecNumber evidence="10">1.1.1.42</ecNumber>
    </recommendedName>
</protein>
<dbReference type="InterPro" id="IPR004790">
    <property type="entry name" value="Isocitrate_DH_NADP"/>
</dbReference>
<feature type="binding site" evidence="12">
    <location>
        <begin position="95"/>
        <end position="101"/>
    </location>
    <ligand>
        <name>D-threo-isocitrate</name>
        <dbReference type="ChEBI" id="CHEBI:15562"/>
    </ligand>
</feature>